<comment type="caution">
    <text evidence="13">The sequence shown here is derived from an EMBL/GenBank/DDBJ whole genome shotgun (WGS) entry which is preliminary data.</text>
</comment>
<dbReference type="RefSeq" id="WP_145225185.1">
    <property type="nucleotide sequence ID" value="NZ_VIVQ01000001.1"/>
</dbReference>
<evidence type="ECO:0000259" key="12">
    <source>
        <dbReference type="Pfam" id="PF13493"/>
    </source>
</evidence>
<evidence type="ECO:0000256" key="8">
    <source>
        <dbReference type="ARBA" id="ARBA00022989"/>
    </source>
</evidence>
<keyword evidence="14" id="KW-1185">Reference proteome</keyword>
<feature type="transmembrane region" description="Helical" evidence="11">
    <location>
        <begin position="60"/>
        <end position="83"/>
    </location>
</feature>
<accession>A0A561E7Y9</accession>
<feature type="transmembrane region" description="Helical" evidence="11">
    <location>
        <begin position="89"/>
        <end position="107"/>
    </location>
</feature>
<sequence length="249" mass="26115">MESLLARNRSAVLVAAVVLPLVVSGLLGLTRHHLTNAVAALVLVLIIVAFAVLADRMAGLLASVASAVGFDFFLTAPFDTFAIDKRDDIVLAILLVAVGAGVTEIAVRGRDQHASAQRRAGYLTGMMAVARTSLQPTLDPAEGTRAVADQIRLLLDCDSCDWVSGSPTADMVRVDLDGSATLDGKRYDILRNGLPSQRHAAIVVPHCLAGAGYFRITASTKVVTPSSDQIDAAVLFAGQLETKGAHPHA</sequence>
<dbReference type="GO" id="GO:0000160">
    <property type="term" value="P:phosphorelay signal transduction system"/>
    <property type="evidence" value="ECO:0007669"/>
    <property type="project" value="UniProtKB-KW"/>
</dbReference>
<feature type="transmembrane region" description="Helical" evidence="11">
    <location>
        <begin position="12"/>
        <end position="29"/>
    </location>
</feature>
<dbReference type="Proteomes" id="UP000318297">
    <property type="component" value="Unassembled WGS sequence"/>
</dbReference>
<organism evidence="13 14">
    <name type="scientific">Rudaeicoccus suwonensis</name>
    <dbReference type="NCBI Taxonomy" id="657409"/>
    <lineage>
        <taxon>Bacteria</taxon>
        <taxon>Bacillati</taxon>
        <taxon>Actinomycetota</taxon>
        <taxon>Actinomycetes</taxon>
        <taxon>Micrococcales</taxon>
        <taxon>Dermacoccaceae</taxon>
        <taxon>Rudaeicoccus</taxon>
    </lineage>
</organism>
<evidence type="ECO:0000256" key="6">
    <source>
        <dbReference type="ARBA" id="ARBA00022777"/>
    </source>
</evidence>
<keyword evidence="8 11" id="KW-1133">Transmembrane helix</keyword>
<keyword evidence="2" id="KW-0597">Phosphoprotein</keyword>
<dbReference type="GO" id="GO:0016301">
    <property type="term" value="F:kinase activity"/>
    <property type="evidence" value="ECO:0007669"/>
    <property type="project" value="UniProtKB-KW"/>
</dbReference>
<evidence type="ECO:0000256" key="5">
    <source>
        <dbReference type="ARBA" id="ARBA00022741"/>
    </source>
</evidence>
<feature type="transmembrane region" description="Helical" evidence="11">
    <location>
        <begin position="35"/>
        <end position="53"/>
    </location>
</feature>
<proteinExistence type="predicted"/>
<keyword evidence="10 11" id="KW-0472">Membrane</keyword>
<dbReference type="Pfam" id="PF13493">
    <property type="entry name" value="DUF4118"/>
    <property type="match status" value="1"/>
</dbReference>
<evidence type="ECO:0000256" key="7">
    <source>
        <dbReference type="ARBA" id="ARBA00022840"/>
    </source>
</evidence>
<keyword evidence="3" id="KW-0808">Transferase</keyword>
<gene>
    <name evidence="13" type="ORF">BKA23_0511</name>
</gene>
<keyword evidence="9" id="KW-0902">Two-component regulatory system</keyword>
<evidence type="ECO:0000313" key="14">
    <source>
        <dbReference type="Proteomes" id="UP000318297"/>
    </source>
</evidence>
<dbReference type="GO" id="GO:0016020">
    <property type="term" value="C:membrane"/>
    <property type="evidence" value="ECO:0007669"/>
    <property type="project" value="UniProtKB-SubCell"/>
</dbReference>
<keyword evidence="4 11" id="KW-0812">Transmembrane</keyword>
<evidence type="ECO:0000256" key="10">
    <source>
        <dbReference type="ARBA" id="ARBA00023136"/>
    </source>
</evidence>
<evidence type="ECO:0000256" key="4">
    <source>
        <dbReference type="ARBA" id="ARBA00022692"/>
    </source>
</evidence>
<keyword evidence="6" id="KW-0418">Kinase</keyword>
<dbReference type="GO" id="GO:0005524">
    <property type="term" value="F:ATP binding"/>
    <property type="evidence" value="ECO:0007669"/>
    <property type="project" value="UniProtKB-KW"/>
</dbReference>
<dbReference type="OrthoDB" id="3696881at2"/>
<dbReference type="AlphaFoldDB" id="A0A561E7Y9"/>
<evidence type="ECO:0000256" key="11">
    <source>
        <dbReference type="SAM" id="Phobius"/>
    </source>
</evidence>
<evidence type="ECO:0000256" key="1">
    <source>
        <dbReference type="ARBA" id="ARBA00004141"/>
    </source>
</evidence>
<feature type="domain" description="Sensor protein KdpD transmembrane" evidence="12">
    <location>
        <begin position="14"/>
        <end position="119"/>
    </location>
</feature>
<keyword evidence="5" id="KW-0547">Nucleotide-binding</keyword>
<comment type="subcellular location">
    <subcellularLocation>
        <location evidence="1">Membrane</location>
        <topology evidence="1">Multi-pass membrane protein</topology>
    </subcellularLocation>
</comment>
<evidence type="ECO:0000256" key="2">
    <source>
        <dbReference type="ARBA" id="ARBA00022553"/>
    </source>
</evidence>
<evidence type="ECO:0000313" key="13">
    <source>
        <dbReference type="EMBL" id="TWE11729.1"/>
    </source>
</evidence>
<reference evidence="13 14" key="1">
    <citation type="submission" date="2019-06" db="EMBL/GenBank/DDBJ databases">
        <title>Sequencing the genomes of 1000 actinobacteria strains.</title>
        <authorList>
            <person name="Klenk H.-P."/>
        </authorList>
    </citation>
    <scope>NUCLEOTIDE SEQUENCE [LARGE SCALE GENOMIC DNA]</scope>
    <source>
        <strain evidence="13 14">DSM 19560</strain>
    </source>
</reference>
<evidence type="ECO:0000256" key="9">
    <source>
        <dbReference type="ARBA" id="ARBA00023012"/>
    </source>
</evidence>
<evidence type="ECO:0000256" key="3">
    <source>
        <dbReference type="ARBA" id="ARBA00022679"/>
    </source>
</evidence>
<protein>
    <submittedName>
        <fullName evidence="13">Uncharacterized protein DUF4118</fullName>
    </submittedName>
</protein>
<name>A0A561E7Y9_9MICO</name>
<dbReference type="Gene3D" id="1.20.120.620">
    <property type="entry name" value="Backbone structure of the membrane domain of e. Coli histidine kinase receptor kdpd"/>
    <property type="match status" value="1"/>
</dbReference>
<keyword evidence="7" id="KW-0067">ATP-binding</keyword>
<dbReference type="EMBL" id="VIVQ01000001">
    <property type="protein sequence ID" value="TWE11729.1"/>
    <property type="molecule type" value="Genomic_DNA"/>
</dbReference>
<dbReference type="InterPro" id="IPR038318">
    <property type="entry name" value="KdpD_sf"/>
</dbReference>
<dbReference type="InterPro" id="IPR025201">
    <property type="entry name" value="KdpD_TM"/>
</dbReference>